<protein>
    <recommendedName>
        <fullName evidence="2">Antitoxin FitA-like ribbon-helix-helix domain-containing protein</fullName>
    </recommendedName>
</protein>
<keyword evidence="4" id="KW-1185">Reference proteome</keyword>
<evidence type="ECO:0000256" key="1">
    <source>
        <dbReference type="SAM" id="MobiDB-lite"/>
    </source>
</evidence>
<accession>A0A542YNV1</accession>
<reference evidence="3 4" key="1">
    <citation type="submission" date="2019-06" db="EMBL/GenBank/DDBJ databases">
        <title>Sequencing the genomes of 1000 actinobacteria strains.</title>
        <authorList>
            <person name="Klenk H.-P."/>
        </authorList>
    </citation>
    <scope>NUCLEOTIDE SEQUENCE [LARGE SCALE GENOMIC DNA]</scope>
    <source>
        <strain evidence="3 4">DSM 12335</strain>
    </source>
</reference>
<dbReference type="InterPro" id="IPR010985">
    <property type="entry name" value="Ribbon_hlx_hlx"/>
</dbReference>
<sequence>MTITIRDVPDETRQALADRARTEGKSLQSYLLAVLEQEAGFQRNRQILEWAEERARVRDSAVTGGDIAEIIRQGREQRSAQIRGAASEENRGP</sequence>
<dbReference type="AlphaFoldDB" id="A0A542YNV1"/>
<feature type="domain" description="Antitoxin FitA-like ribbon-helix-helix" evidence="2">
    <location>
        <begin position="2"/>
        <end position="38"/>
    </location>
</feature>
<dbReference type="EMBL" id="VFOP01000001">
    <property type="protein sequence ID" value="TQL49780.1"/>
    <property type="molecule type" value="Genomic_DNA"/>
</dbReference>
<dbReference type="Pfam" id="PF22513">
    <property type="entry name" value="FitA-like_RHH"/>
    <property type="match status" value="1"/>
</dbReference>
<evidence type="ECO:0000259" key="2">
    <source>
        <dbReference type="Pfam" id="PF22513"/>
    </source>
</evidence>
<organism evidence="3 4">
    <name type="scientific">Ornithinicoccus hortensis</name>
    <dbReference type="NCBI Taxonomy" id="82346"/>
    <lineage>
        <taxon>Bacteria</taxon>
        <taxon>Bacillati</taxon>
        <taxon>Actinomycetota</taxon>
        <taxon>Actinomycetes</taxon>
        <taxon>Micrococcales</taxon>
        <taxon>Intrasporangiaceae</taxon>
        <taxon>Ornithinicoccus</taxon>
    </lineage>
</organism>
<dbReference type="InterPro" id="IPR053853">
    <property type="entry name" value="FitA-like_RHH"/>
</dbReference>
<proteinExistence type="predicted"/>
<evidence type="ECO:0000313" key="4">
    <source>
        <dbReference type="Proteomes" id="UP000319516"/>
    </source>
</evidence>
<feature type="region of interest" description="Disordered" evidence="1">
    <location>
        <begin position="73"/>
        <end position="93"/>
    </location>
</feature>
<dbReference type="GO" id="GO:0006355">
    <property type="term" value="P:regulation of DNA-templated transcription"/>
    <property type="evidence" value="ECO:0007669"/>
    <property type="project" value="InterPro"/>
</dbReference>
<name>A0A542YNV1_9MICO</name>
<dbReference type="Proteomes" id="UP000319516">
    <property type="component" value="Unassembled WGS sequence"/>
</dbReference>
<gene>
    <name evidence="3" type="ORF">FB467_0872</name>
</gene>
<dbReference type="SUPFAM" id="SSF47598">
    <property type="entry name" value="Ribbon-helix-helix"/>
    <property type="match status" value="1"/>
</dbReference>
<comment type="caution">
    <text evidence="3">The sequence shown here is derived from an EMBL/GenBank/DDBJ whole genome shotgun (WGS) entry which is preliminary data.</text>
</comment>
<evidence type="ECO:0000313" key="3">
    <source>
        <dbReference type="EMBL" id="TQL49780.1"/>
    </source>
</evidence>